<name>A0ABN3M922_9ACTN</name>
<sequence length="243" mass="25891">MWGGGDTGTDEPEGGSMVQRALVALVAAAAAGLVVAGLFRMAGADTASPDMWVAVSLAGLVAATATVVGHSMSHEAVKLVTDSWQRAYYHQSSADTHIGDRRRPFSRMALLGGWLVTQGRDDPCLHLQVRDVYNARRRLRMLELWHVLCLAAVACIAYVVAHRATWNLLDRVTRDGWGPSDTVLLITAVSALAVGVVTVVVAIVKTLGVITHARADMIRARAGLLPPEGVVAVESAEEPVMPR</sequence>
<evidence type="ECO:0000313" key="2">
    <source>
        <dbReference type="EMBL" id="GAA2497947.1"/>
    </source>
</evidence>
<dbReference type="EMBL" id="BAAATA010000024">
    <property type="protein sequence ID" value="GAA2497947.1"/>
    <property type="molecule type" value="Genomic_DNA"/>
</dbReference>
<feature type="transmembrane region" description="Helical" evidence="1">
    <location>
        <begin position="21"/>
        <end position="39"/>
    </location>
</feature>
<feature type="transmembrane region" description="Helical" evidence="1">
    <location>
        <begin position="51"/>
        <end position="69"/>
    </location>
</feature>
<evidence type="ECO:0008006" key="4">
    <source>
        <dbReference type="Google" id="ProtNLM"/>
    </source>
</evidence>
<keyword evidence="1" id="KW-0812">Transmembrane</keyword>
<protein>
    <recommendedName>
        <fullName evidence="4">Integral membrane protein</fullName>
    </recommendedName>
</protein>
<comment type="caution">
    <text evidence="2">The sequence shown here is derived from an EMBL/GenBank/DDBJ whole genome shotgun (WGS) entry which is preliminary data.</text>
</comment>
<organism evidence="2 3">
    <name type="scientific">Streptomyces thermolineatus</name>
    <dbReference type="NCBI Taxonomy" id="44033"/>
    <lineage>
        <taxon>Bacteria</taxon>
        <taxon>Bacillati</taxon>
        <taxon>Actinomycetota</taxon>
        <taxon>Actinomycetes</taxon>
        <taxon>Kitasatosporales</taxon>
        <taxon>Streptomycetaceae</taxon>
        <taxon>Streptomyces</taxon>
    </lineage>
</organism>
<proteinExistence type="predicted"/>
<feature type="transmembrane region" description="Helical" evidence="1">
    <location>
        <begin position="182"/>
        <end position="204"/>
    </location>
</feature>
<keyword evidence="1" id="KW-0472">Membrane</keyword>
<keyword evidence="3" id="KW-1185">Reference proteome</keyword>
<reference evidence="2 3" key="1">
    <citation type="journal article" date="2019" name="Int. J. Syst. Evol. Microbiol.">
        <title>The Global Catalogue of Microorganisms (GCM) 10K type strain sequencing project: providing services to taxonomists for standard genome sequencing and annotation.</title>
        <authorList>
            <consortium name="The Broad Institute Genomics Platform"/>
            <consortium name="The Broad Institute Genome Sequencing Center for Infectious Disease"/>
            <person name="Wu L."/>
            <person name="Ma J."/>
        </authorList>
    </citation>
    <scope>NUCLEOTIDE SEQUENCE [LARGE SCALE GENOMIC DNA]</scope>
    <source>
        <strain evidence="2 3">JCM 6307</strain>
    </source>
</reference>
<accession>A0ABN3M922</accession>
<evidence type="ECO:0000313" key="3">
    <source>
        <dbReference type="Proteomes" id="UP001501358"/>
    </source>
</evidence>
<evidence type="ECO:0000256" key="1">
    <source>
        <dbReference type="SAM" id="Phobius"/>
    </source>
</evidence>
<keyword evidence="1" id="KW-1133">Transmembrane helix</keyword>
<dbReference type="Proteomes" id="UP001501358">
    <property type="component" value="Unassembled WGS sequence"/>
</dbReference>
<gene>
    <name evidence="2" type="ORF">GCM10010406_38100</name>
</gene>
<feature type="transmembrane region" description="Helical" evidence="1">
    <location>
        <begin position="144"/>
        <end position="162"/>
    </location>
</feature>